<keyword evidence="2" id="KW-1185">Reference proteome</keyword>
<name>A0ACB9IIS8_9ASTR</name>
<protein>
    <submittedName>
        <fullName evidence="1">Uncharacterized protein</fullName>
    </submittedName>
</protein>
<evidence type="ECO:0000313" key="1">
    <source>
        <dbReference type="EMBL" id="KAI3807900.1"/>
    </source>
</evidence>
<accession>A0ACB9IIS8</accession>
<dbReference type="Proteomes" id="UP001056120">
    <property type="component" value="Linkage Group LG08"/>
</dbReference>
<reference evidence="1 2" key="2">
    <citation type="journal article" date="2022" name="Mol. Ecol. Resour.">
        <title>The genomes of chicory, endive, great burdock and yacon provide insights into Asteraceae paleo-polyploidization history and plant inulin production.</title>
        <authorList>
            <person name="Fan W."/>
            <person name="Wang S."/>
            <person name="Wang H."/>
            <person name="Wang A."/>
            <person name="Jiang F."/>
            <person name="Liu H."/>
            <person name="Zhao H."/>
            <person name="Xu D."/>
            <person name="Zhang Y."/>
        </authorList>
    </citation>
    <scope>NUCLEOTIDE SEQUENCE [LARGE SCALE GENOMIC DNA]</scope>
    <source>
        <strain evidence="2">cv. Yunnan</strain>
        <tissue evidence="1">Leaves</tissue>
    </source>
</reference>
<evidence type="ECO:0000313" key="2">
    <source>
        <dbReference type="Proteomes" id="UP001056120"/>
    </source>
</evidence>
<proteinExistence type="predicted"/>
<organism evidence="1 2">
    <name type="scientific">Smallanthus sonchifolius</name>
    <dbReference type="NCBI Taxonomy" id="185202"/>
    <lineage>
        <taxon>Eukaryota</taxon>
        <taxon>Viridiplantae</taxon>
        <taxon>Streptophyta</taxon>
        <taxon>Embryophyta</taxon>
        <taxon>Tracheophyta</taxon>
        <taxon>Spermatophyta</taxon>
        <taxon>Magnoliopsida</taxon>
        <taxon>eudicotyledons</taxon>
        <taxon>Gunneridae</taxon>
        <taxon>Pentapetalae</taxon>
        <taxon>asterids</taxon>
        <taxon>campanulids</taxon>
        <taxon>Asterales</taxon>
        <taxon>Asteraceae</taxon>
        <taxon>Asteroideae</taxon>
        <taxon>Heliantheae alliance</taxon>
        <taxon>Millerieae</taxon>
        <taxon>Smallanthus</taxon>
    </lineage>
</organism>
<reference evidence="2" key="1">
    <citation type="journal article" date="2022" name="Mol. Ecol. Resour.">
        <title>The genomes of chicory, endive, great burdock and yacon provide insights into Asteraceae palaeo-polyploidization history and plant inulin production.</title>
        <authorList>
            <person name="Fan W."/>
            <person name="Wang S."/>
            <person name="Wang H."/>
            <person name="Wang A."/>
            <person name="Jiang F."/>
            <person name="Liu H."/>
            <person name="Zhao H."/>
            <person name="Xu D."/>
            <person name="Zhang Y."/>
        </authorList>
    </citation>
    <scope>NUCLEOTIDE SEQUENCE [LARGE SCALE GENOMIC DNA]</scope>
    <source>
        <strain evidence="2">cv. Yunnan</strain>
    </source>
</reference>
<dbReference type="EMBL" id="CM042025">
    <property type="protein sequence ID" value="KAI3807900.1"/>
    <property type="molecule type" value="Genomic_DNA"/>
</dbReference>
<gene>
    <name evidence="1" type="ORF">L1987_23836</name>
</gene>
<sequence length="78" mass="8607">MTTSPSPTTEINQSPPPYEAAKVKSELTGIPTIICSPSRSALNLPESLVFLFCFFVEHTCPLDLCFPLSLLQLLQLLR</sequence>
<comment type="caution">
    <text evidence="1">The sequence shown here is derived from an EMBL/GenBank/DDBJ whole genome shotgun (WGS) entry which is preliminary data.</text>
</comment>